<keyword evidence="2" id="KW-1185">Reference proteome</keyword>
<dbReference type="EMBL" id="SRPY01000386">
    <property type="protein sequence ID" value="KAG5925330.1"/>
    <property type="molecule type" value="Genomic_DNA"/>
</dbReference>
<gene>
    <name evidence="1" type="ORF">E4U42_004411</name>
</gene>
<accession>A0A8K0JBD8</accession>
<evidence type="ECO:0000313" key="2">
    <source>
        <dbReference type="Proteomes" id="UP000811619"/>
    </source>
</evidence>
<name>A0A8K0JBD8_9HYPO</name>
<proteinExistence type="predicted"/>
<dbReference type="AlphaFoldDB" id="A0A8K0JBD8"/>
<protein>
    <submittedName>
        <fullName evidence="1">Uncharacterized protein</fullName>
    </submittedName>
</protein>
<sequence>RLEQRWILHAAVDGDRFGQTFYLQAAADKTYISAHGRLVADRRHAQSFVLEYQARGATFTLRRSGTPGRYVSLRTAPATCGRHGACRPRGHIVWDDAEPGLFRIYGVNYRG</sequence>
<reference evidence="1" key="1">
    <citation type="journal article" date="2020" name="bioRxiv">
        <title>Whole genome comparisons of ergot fungi reveals the divergence and evolution of species within the genus Claviceps are the result of varying mechanisms driving genome evolution and host range expansion.</title>
        <authorList>
            <person name="Wyka S.A."/>
            <person name="Mondo S.J."/>
            <person name="Liu M."/>
            <person name="Dettman J."/>
            <person name="Nalam V."/>
            <person name="Broders K.D."/>
        </authorList>
    </citation>
    <scope>NUCLEOTIDE SEQUENCE</scope>
    <source>
        <strain evidence="1">CCC 489</strain>
    </source>
</reference>
<organism evidence="1 2">
    <name type="scientific">Claviceps africana</name>
    <dbReference type="NCBI Taxonomy" id="83212"/>
    <lineage>
        <taxon>Eukaryota</taxon>
        <taxon>Fungi</taxon>
        <taxon>Dikarya</taxon>
        <taxon>Ascomycota</taxon>
        <taxon>Pezizomycotina</taxon>
        <taxon>Sordariomycetes</taxon>
        <taxon>Hypocreomycetidae</taxon>
        <taxon>Hypocreales</taxon>
        <taxon>Clavicipitaceae</taxon>
        <taxon>Claviceps</taxon>
    </lineage>
</organism>
<feature type="non-terminal residue" evidence="1">
    <location>
        <position position="1"/>
    </location>
</feature>
<comment type="caution">
    <text evidence="1">The sequence shown here is derived from an EMBL/GenBank/DDBJ whole genome shotgun (WGS) entry which is preliminary data.</text>
</comment>
<evidence type="ECO:0000313" key="1">
    <source>
        <dbReference type="EMBL" id="KAG5925330.1"/>
    </source>
</evidence>
<dbReference type="Proteomes" id="UP000811619">
    <property type="component" value="Unassembled WGS sequence"/>
</dbReference>